<dbReference type="GO" id="GO:0005975">
    <property type="term" value="P:carbohydrate metabolic process"/>
    <property type="evidence" value="ECO:0007669"/>
    <property type="project" value="UniProtKB-ARBA"/>
</dbReference>
<dbReference type="eggNOG" id="COG3468">
    <property type="taxonomic scope" value="Bacteria"/>
</dbReference>
<dbReference type="HOGENOM" id="CLU_1110914_0_0_11"/>
<feature type="domain" description="IPT/TIG" evidence="1">
    <location>
        <begin position="1"/>
        <end position="76"/>
    </location>
</feature>
<dbReference type="SMART" id="SM00429">
    <property type="entry name" value="IPT"/>
    <property type="match status" value="3"/>
</dbReference>
<dbReference type="Pfam" id="PF01833">
    <property type="entry name" value="TIG"/>
    <property type="match status" value="3"/>
</dbReference>
<dbReference type="EMBL" id="CP002994">
    <property type="protein sequence ID" value="AEM80800.1"/>
    <property type="molecule type" value="Genomic_DNA"/>
</dbReference>
<keyword evidence="2" id="KW-0675">Receptor</keyword>
<feature type="domain" description="IPT/TIG" evidence="1">
    <location>
        <begin position="161"/>
        <end position="245"/>
    </location>
</feature>
<dbReference type="GO" id="GO:0017154">
    <property type="term" value="F:semaphorin receptor activity"/>
    <property type="evidence" value="ECO:0007669"/>
    <property type="project" value="InterPro"/>
</dbReference>
<feature type="domain" description="IPT/TIG" evidence="1">
    <location>
        <begin position="78"/>
        <end position="159"/>
    </location>
</feature>
<dbReference type="PANTHER" id="PTHR22625">
    <property type="entry name" value="PLEXIN"/>
    <property type="match status" value="1"/>
</dbReference>
<dbReference type="InterPro" id="IPR013783">
    <property type="entry name" value="Ig-like_fold"/>
</dbReference>
<dbReference type="CDD" id="cd00603">
    <property type="entry name" value="IPT_PCSR"/>
    <property type="match status" value="1"/>
</dbReference>
<keyword evidence="3" id="KW-1185">Reference proteome</keyword>
<dbReference type="InterPro" id="IPR014756">
    <property type="entry name" value="Ig_E-set"/>
</dbReference>
<evidence type="ECO:0000259" key="1">
    <source>
        <dbReference type="SMART" id="SM00429"/>
    </source>
</evidence>
<reference evidence="2" key="1">
    <citation type="submission" date="2011-08" db="EMBL/GenBank/DDBJ databases">
        <title>Complete sequence of chromosome of Streptomyces violaceusniger Tu 4113.</title>
        <authorList>
            <consortium name="US DOE Joint Genome Institute"/>
            <person name="Lucas S."/>
            <person name="Han J."/>
            <person name="Lapidus A."/>
            <person name="Cheng J.-F."/>
            <person name="Goodwin L."/>
            <person name="Pitluck S."/>
            <person name="Peters L."/>
            <person name="Ivanova N."/>
            <person name="Daligault H."/>
            <person name="Detter J.C."/>
            <person name="Han C."/>
            <person name="Tapia R."/>
            <person name="Land M."/>
            <person name="Hauser L."/>
            <person name="Kyrpides N."/>
            <person name="Ivanova N."/>
            <person name="Pagani I."/>
            <person name="Hagen A."/>
            <person name="Katz L."/>
            <person name="Fiedler H.-P."/>
            <person name="Keasling J."/>
            <person name="Fortman J."/>
            <person name="Woyke T."/>
        </authorList>
    </citation>
    <scope>NUCLEOTIDE SEQUENCE [LARGE SCALE GENOMIC DNA]</scope>
    <source>
        <strain evidence="2">Tu 4113</strain>
    </source>
</reference>
<accession>G2NSR2</accession>
<dbReference type="Gene3D" id="2.60.40.10">
    <property type="entry name" value="Immunoglobulins"/>
    <property type="match status" value="3"/>
</dbReference>
<dbReference type="PANTHER" id="PTHR22625:SF70">
    <property type="entry name" value="PLEXIN A, ISOFORM A"/>
    <property type="match status" value="1"/>
</dbReference>
<protein>
    <submittedName>
        <fullName evidence="2">Cell surface receptor IPT/TIG domain protein</fullName>
    </submittedName>
</protein>
<dbReference type="SUPFAM" id="SSF81296">
    <property type="entry name" value="E set domains"/>
    <property type="match status" value="3"/>
</dbReference>
<evidence type="ECO:0000313" key="2">
    <source>
        <dbReference type="EMBL" id="AEM80800.1"/>
    </source>
</evidence>
<dbReference type="AlphaFoldDB" id="G2NSR2"/>
<dbReference type="InterPro" id="IPR031148">
    <property type="entry name" value="Plexin"/>
</dbReference>
<dbReference type="GO" id="GO:0005886">
    <property type="term" value="C:plasma membrane"/>
    <property type="evidence" value="ECO:0007669"/>
    <property type="project" value="TreeGrafter"/>
</dbReference>
<gene>
    <name evidence="2" type="ORF">Strvi_1032</name>
</gene>
<dbReference type="GO" id="GO:0002116">
    <property type="term" value="C:semaphorin receptor complex"/>
    <property type="evidence" value="ECO:0007669"/>
    <property type="project" value="TreeGrafter"/>
</dbReference>
<dbReference type="Proteomes" id="UP000008703">
    <property type="component" value="Chromosome"/>
</dbReference>
<proteinExistence type="predicted"/>
<dbReference type="KEGG" id="svl:Strvi_1032"/>
<dbReference type="RefSeq" id="WP_014054312.1">
    <property type="nucleotide sequence ID" value="NC_015957.1"/>
</dbReference>
<dbReference type="InterPro" id="IPR002909">
    <property type="entry name" value="IPT_dom"/>
</dbReference>
<dbReference type="GO" id="GO:0030334">
    <property type="term" value="P:regulation of cell migration"/>
    <property type="evidence" value="ECO:0007669"/>
    <property type="project" value="TreeGrafter"/>
</dbReference>
<name>G2NSR2_STRV4</name>
<organism evidence="2 3">
    <name type="scientific">Streptomyces violaceusniger (strain Tu 4113)</name>
    <dbReference type="NCBI Taxonomy" id="653045"/>
    <lineage>
        <taxon>Bacteria</taxon>
        <taxon>Bacillati</taxon>
        <taxon>Actinomycetota</taxon>
        <taxon>Actinomycetes</taxon>
        <taxon>Kitasatosporales</taxon>
        <taxon>Streptomycetaceae</taxon>
        <taxon>Streptomyces</taxon>
        <taxon>Streptomyces violaceusniger group</taxon>
    </lineage>
</organism>
<evidence type="ECO:0000313" key="3">
    <source>
        <dbReference type="Proteomes" id="UP000008703"/>
    </source>
</evidence>
<sequence>MPISPSQGSSAGGQTVNVTGVNLGSATAVHFGSKLATITANSASSVTVTSPSGSGVVPVTVTTAGGTSNPLNFYYIGAPFKSALSTVAGPLAGGNTVTITGTGLSTASAVHFGANTATPTIVSDSQITAVVPAGAAAGTVGVSVTTAGGSNNGFSYTYVDTPTVTGFTPSSGPPSGGTAVTITGTNLSTTQSVTFGGVAASFTVIGDTSLAAVSPPTGDGAPGPAEIAVTTLGGTAAAATQFQYVSGPNI</sequence>
<dbReference type="CDD" id="cd00102">
    <property type="entry name" value="IPT"/>
    <property type="match status" value="2"/>
</dbReference>